<evidence type="ECO:0000256" key="2">
    <source>
        <dbReference type="ARBA" id="ARBA00022737"/>
    </source>
</evidence>
<feature type="domain" description="C2H2-type" evidence="7">
    <location>
        <begin position="235"/>
        <end position="259"/>
    </location>
</feature>
<evidence type="ECO:0000313" key="8">
    <source>
        <dbReference type="EMBL" id="TRY62792.1"/>
    </source>
</evidence>
<feature type="domain" description="C2H2-type" evidence="7">
    <location>
        <begin position="953"/>
        <end position="980"/>
    </location>
</feature>
<evidence type="ECO:0000256" key="6">
    <source>
        <dbReference type="SAM" id="MobiDB-lite"/>
    </source>
</evidence>
<dbReference type="STRING" id="6832.A0A553NBG6"/>
<dbReference type="PANTHER" id="PTHR24379">
    <property type="entry name" value="KRAB AND ZINC FINGER DOMAIN-CONTAINING"/>
    <property type="match status" value="1"/>
</dbReference>
<comment type="caution">
    <text evidence="8">The sequence shown here is derived from an EMBL/GenBank/DDBJ whole genome shotgun (WGS) entry which is preliminary data.</text>
</comment>
<dbReference type="Pfam" id="PF00096">
    <property type="entry name" value="zf-C2H2"/>
    <property type="match status" value="7"/>
</dbReference>
<evidence type="ECO:0000259" key="7">
    <source>
        <dbReference type="PROSITE" id="PS50157"/>
    </source>
</evidence>
<name>A0A553NBG6_TIGCA</name>
<feature type="domain" description="C2H2-type" evidence="7">
    <location>
        <begin position="1447"/>
        <end position="1474"/>
    </location>
</feature>
<evidence type="ECO:0000256" key="3">
    <source>
        <dbReference type="ARBA" id="ARBA00022771"/>
    </source>
</evidence>
<sequence length="1590" mass="185501">ASEPSDVSTTPRRLESSEQSLNVVHVVVQNWILFQRDSFDFIDETGAPFVSQIFLIERSTGRYIHRAQGIQVEDGASQDLDVLVSKLVEVFHDDVRVCQGYPIQDLDRSSAKMTCVDYPYQRCIAISCQILFPSLSFKNDLNERIICTKCQEVWHSINVKEKGRDSEEVKKEAIYEGDDHFQLFPSIMDTTNQDNESEMSEFSYESEDDSNNTRSSSTKAHSRVKQSSLHSRRLYHCNHCTKVFTSSAGYNKHLRYKRHMKCHECQQKVATFVDLMKHVSKKHPKMVSRYRPYVQDEDITDTMKVPRKCLLCDMFFNGNVLLHRHKDTYHELGDYRCSECHEEPFLTYYDQVIHNYQVHSKASKFIPPHTLGIEEITHRDGKIETKRTLFVCQLCQAPFNSDVPWTGHMRNKHSWGLFECRPCDEVCHYAKDISAHMLNFHADCPEIKCPCCSEVLNLTEDHEIFNTHYQGCPHEYVKKERHCSFQCDYCGKNYSSKGSFAAHIKQHQGIERFKCSHCDYGTNIKAVLIDHERMHLRDKGLTNADSDLVLYHQCEQCGKEFSQKQTLRIHIKRVHQGISVSHPCKDCGKTMASQSSLYKHKRKFHGFVKVWSNESYWDSLAMNSRKLKAVLEEETELFPPLEEEEHRTEDLVSDFKPNLKSDDDQVNRPLRIQLARQISRKRPVHNEVPPEDDPTKRVYSCNHCAQTFSSPDAYQKHQRKKRKVGCKECKKDIFTFKQLIEHASKAHPKTIEKYLKYGQNSADLKLLKVPKKCSLCDLVLNGNFLLYRHKEIYHELGDFKCATCQEPCLTYYDLVIHNYQEHDQSLKHIQPQTYGLEAVTFPDGKVEYKRVNFACEHCDATYCNDSGWTMHMIANHSWDLFKCKLWEETCHYAHDFSTHVLNFHPYNPEVKCPTPYCFHVSNLKEDPDHFNLHFQECRRPRYDCKSAPQQGMFQCDTCGKKYSSKGSFDAHIKQHQGIERYKCIHCDYGTNIKVVLIDHENKHLREKGLTNADTNLVLYHQCDQCGKEFAHKHSLRNHIKSTHLSIQKIRECKDCGQRFRSQSVLYLHKRRVHGFVNTKPIRGGRRLRWICSVCQASGNHRDEMIDIPDSDCLMENPVKLEAVLDEDTELFPTQDDECSAEPEADFEFDFEYDEDDDDEKDNISPGTRLARKRKSLQAHTEETIEDKPARKTYSCNHCSETFFTGDAYHRHQRKKRKVGCKECNKDIVTFKQLIEHASKAHPDDAERYIKYGQNPVELQSVKVPKKCSLCDMIFNGNLLLYRHRDVFHELGDYKCATCQVPCLTYYDLVIHNYQKHDQALEHPQPQTFGLEAVSLPDGKVEYKRTSFACQHCSATYTNDSAWTMHMRANHSWDLFECKACDEACHYAADFSAHMVHFHPDKPEIKCPTQGCAYVSDLSQDPDHFNTHYKECRTPRNNYKNFPEKNLFQCDTCGKKYFSKTSFECHIKQHQGIERYKCSHCDYGTNTKTVLIDHEKSHLRDKGLTNADTNLVLYHRCDQCGKEFSQKQSLRDHIKSIHLGIKKLRECKDCGQIFKSQSVLYIHKRKMHGFVNTQPLNRGGRKKKKIEPEQK</sequence>
<feature type="domain" description="C2H2-type" evidence="7">
    <location>
        <begin position="513"/>
        <end position="540"/>
    </location>
</feature>
<dbReference type="Proteomes" id="UP000318571">
    <property type="component" value="Chromosome 10"/>
</dbReference>
<feature type="domain" description="C2H2-type" evidence="7">
    <location>
        <begin position="1020"/>
        <end position="1048"/>
    </location>
</feature>
<accession>A0A553NBG6</accession>
<dbReference type="GO" id="GO:0008270">
    <property type="term" value="F:zinc ion binding"/>
    <property type="evidence" value="ECO:0007669"/>
    <property type="project" value="UniProtKB-KW"/>
</dbReference>
<feature type="domain" description="C2H2-type" evidence="7">
    <location>
        <begin position="1544"/>
        <end position="1567"/>
    </location>
</feature>
<evidence type="ECO:0000256" key="1">
    <source>
        <dbReference type="ARBA" id="ARBA00022723"/>
    </source>
</evidence>
<keyword evidence="1" id="KW-0479">Metal-binding</keyword>
<feature type="domain" description="C2H2-type" evidence="7">
    <location>
        <begin position="552"/>
        <end position="577"/>
    </location>
</feature>
<dbReference type="Gene3D" id="3.30.160.60">
    <property type="entry name" value="Classic Zinc Finger"/>
    <property type="match status" value="10"/>
</dbReference>
<dbReference type="InterPro" id="IPR013087">
    <property type="entry name" value="Znf_C2H2_type"/>
</dbReference>
<dbReference type="InterPro" id="IPR057829">
    <property type="entry name" value="Znf_C2H2_ZN142_21/23"/>
</dbReference>
<dbReference type="PROSITE" id="PS00028">
    <property type="entry name" value="ZINC_FINGER_C2H2_1"/>
    <property type="match status" value="18"/>
</dbReference>
<feature type="domain" description="C2H2-type" evidence="7">
    <location>
        <begin position="485"/>
        <end position="512"/>
    </location>
</feature>
<keyword evidence="9" id="KW-1185">Reference proteome</keyword>
<feature type="domain" description="C2H2-type" evidence="7">
    <location>
        <begin position="1475"/>
        <end position="1502"/>
    </location>
</feature>
<dbReference type="PROSITE" id="PS50157">
    <property type="entry name" value="ZINC_FINGER_C2H2_2"/>
    <property type="match status" value="15"/>
</dbReference>
<gene>
    <name evidence="8" type="ORF">TCAL_12062</name>
</gene>
<dbReference type="PANTHER" id="PTHR24379:SF127">
    <property type="entry name" value="BLOODY FINGERS-RELATED"/>
    <property type="match status" value="1"/>
</dbReference>
<reference evidence="8 9" key="1">
    <citation type="journal article" date="2018" name="Nat. Ecol. Evol.">
        <title>Genomic signatures of mitonuclear coevolution across populations of Tigriopus californicus.</title>
        <authorList>
            <person name="Barreto F.S."/>
            <person name="Watson E.T."/>
            <person name="Lima T.G."/>
            <person name="Willett C.S."/>
            <person name="Edmands S."/>
            <person name="Li W."/>
            <person name="Burton R.S."/>
        </authorList>
    </citation>
    <scope>NUCLEOTIDE SEQUENCE [LARGE SCALE GENOMIC DNA]</scope>
    <source>
        <strain evidence="8 9">San Diego</strain>
    </source>
</reference>
<feature type="domain" description="C2H2-type" evidence="7">
    <location>
        <begin position="1193"/>
        <end position="1222"/>
    </location>
</feature>
<feature type="domain" description="C2H2-type" evidence="7">
    <location>
        <begin position="1514"/>
        <end position="1542"/>
    </location>
</feature>
<evidence type="ECO:0000313" key="9">
    <source>
        <dbReference type="Proteomes" id="UP000318571"/>
    </source>
</evidence>
<feature type="domain" description="C2H2-type" evidence="7">
    <location>
        <begin position="582"/>
        <end position="605"/>
    </location>
</feature>
<dbReference type="SMART" id="SM00355">
    <property type="entry name" value="ZnF_C2H2"/>
    <property type="match status" value="30"/>
</dbReference>
<feature type="region of interest" description="Disordered" evidence="6">
    <location>
        <begin position="193"/>
        <end position="227"/>
    </location>
</feature>
<feature type="region of interest" description="Disordered" evidence="6">
    <location>
        <begin position="1571"/>
        <end position="1590"/>
    </location>
</feature>
<dbReference type="EMBL" id="VCGU01000458">
    <property type="protein sequence ID" value="TRY62792.1"/>
    <property type="molecule type" value="Genomic_DNA"/>
</dbReference>
<dbReference type="InterPro" id="IPR036236">
    <property type="entry name" value="Znf_C2H2_sf"/>
</dbReference>
<feature type="domain" description="C2H2-type" evidence="7">
    <location>
        <begin position="699"/>
        <end position="728"/>
    </location>
</feature>
<dbReference type="FunFam" id="3.30.160.60:FF:000100">
    <property type="entry name" value="Zinc finger 45-like"/>
    <property type="match status" value="1"/>
</dbReference>
<dbReference type="Pfam" id="PF23612">
    <property type="entry name" value="zf-C2H2_ZN142"/>
    <property type="match status" value="1"/>
</dbReference>
<feature type="non-terminal residue" evidence="8">
    <location>
        <position position="1"/>
    </location>
</feature>
<dbReference type="SUPFAM" id="SSF57667">
    <property type="entry name" value="beta-beta-alpha zinc fingers"/>
    <property type="match status" value="6"/>
</dbReference>
<feature type="domain" description="C2H2-type" evidence="7">
    <location>
        <begin position="1050"/>
        <end position="1073"/>
    </location>
</feature>
<keyword evidence="3 5" id="KW-0863">Zinc-finger</keyword>
<keyword evidence="2" id="KW-0677">Repeat</keyword>
<proteinExistence type="predicted"/>
<feature type="compositionally biased region" description="Acidic residues" evidence="6">
    <location>
        <begin position="195"/>
        <end position="210"/>
    </location>
</feature>
<feature type="domain" description="C2H2-type" evidence="7">
    <location>
        <begin position="1347"/>
        <end position="1371"/>
    </location>
</feature>
<feature type="region of interest" description="Disordered" evidence="6">
    <location>
        <begin position="1153"/>
        <end position="1183"/>
    </location>
</feature>
<evidence type="ECO:0000256" key="5">
    <source>
        <dbReference type="PROSITE-ProRule" id="PRU00042"/>
    </source>
</evidence>
<dbReference type="OMA" id="EHASKAH"/>
<organism evidence="8 9">
    <name type="scientific">Tigriopus californicus</name>
    <name type="common">Marine copepod</name>
    <dbReference type="NCBI Taxonomy" id="6832"/>
    <lineage>
        <taxon>Eukaryota</taxon>
        <taxon>Metazoa</taxon>
        <taxon>Ecdysozoa</taxon>
        <taxon>Arthropoda</taxon>
        <taxon>Crustacea</taxon>
        <taxon>Multicrustacea</taxon>
        <taxon>Hexanauplia</taxon>
        <taxon>Copepoda</taxon>
        <taxon>Harpacticoida</taxon>
        <taxon>Harpacticidae</taxon>
        <taxon>Tigriopus</taxon>
    </lineage>
</organism>
<protein>
    <recommendedName>
        <fullName evidence="7">C2H2-type domain-containing protein</fullName>
    </recommendedName>
</protein>
<keyword evidence="4" id="KW-0862">Zinc</keyword>
<evidence type="ECO:0000256" key="4">
    <source>
        <dbReference type="ARBA" id="ARBA00022833"/>
    </source>
</evidence>